<dbReference type="EMBL" id="JACGWK010000015">
    <property type="protein sequence ID" value="KAL0314201.1"/>
    <property type="molecule type" value="Genomic_DNA"/>
</dbReference>
<name>A0AAW2L8X2_9LAMI</name>
<dbReference type="GO" id="GO:0004857">
    <property type="term" value="F:enzyme inhibitor activity"/>
    <property type="evidence" value="ECO:0007669"/>
    <property type="project" value="InterPro"/>
</dbReference>
<reference evidence="3" key="2">
    <citation type="journal article" date="2024" name="Plant">
        <title>Genomic evolution and insights into agronomic trait innovations of Sesamum species.</title>
        <authorList>
            <person name="Miao H."/>
            <person name="Wang L."/>
            <person name="Qu L."/>
            <person name="Liu H."/>
            <person name="Sun Y."/>
            <person name="Le M."/>
            <person name="Wang Q."/>
            <person name="Wei S."/>
            <person name="Zheng Y."/>
            <person name="Lin W."/>
            <person name="Duan Y."/>
            <person name="Cao H."/>
            <person name="Xiong S."/>
            <person name="Wang X."/>
            <person name="Wei L."/>
            <person name="Li C."/>
            <person name="Ma Q."/>
            <person name="Ju M."/>
            <person name="Zhao R."/>
            <person name="Li G."/>
            <person name="Mu C."/>
            <person name="Tian Q."/>
            <person name="Mei H."/>
            <person name="Zhang T."/>
            <person name="Gao T."/>
            <person name="Zhang H."/>
        </authorList>
    </citation>
    <scope>NUCLEOTIDE SEQUENCE</scope>
    <source>
        <strain evidence="3">G01</strain>
    </source>
</reference>
<evidence type="ECO:0000256" key="1">
    <source>
        <dbReference type="SAM" id="SignalP"/>
    </source>
</evidence>
<evidence type="ECO:0000259" key="2">
    <source>
        <dbReference type="Pfam" id="PF04043"/>
    </source>
</evidence>
<dbReference type="AlphaFoldDB" id="A0AAW2L8X2"/>
<reference evidence="3" key="1">
    <citation type="submission" date="2020-06" db="EMBL/GenBank/DDBJ databases">
        <authorList>
            <person name="Li T."/>
            <person name="Hu X."/>
            <person name="Zhang T."/>
            <person name="Song X."/>
            <person name="Zhang H."/>
            <person name="Dai N."/>
            <person name="Sheng W."/>
            <person name="Hou X."/>
            <person name="Wei L."/>
        </authorList>
    </citation>
    <scope>NUCLEOTIDE SEQUENCE</scope>
    <source>
        <strain evidence="3">G01</strain>
        <tissue evidence="3">Leaf</tissue>
    </source>
</reference>
<protein>
    <recommendedName>
        <fullName evidence="2">Pectinesterase inhibitor domain-containing protein</fullName>
    </recommendedName>
</protein>
<feature type="domain" description="Pectinesterase inhibitor" evidence="2">
    <location>
        <begin position="56"/>
        <end position="146"/>
    </location>
</feature>
<dbReference type="SUPFAM" id="SSF101148">
    <property type="entry name" value="Plant invertase/pectin methylesterase inhibitor"/>
    <property type="match status" value="1"/>
</dbReference>
<dbReference type="Gene3D" id="1.20.140.40">
    <property type="entry name" value="Invertase/pectin methylesterase inhibitor family protein"/>
    <property type="match status" value="1"/>
</dbReference>
<comment type="caution">
    <text evidence="3">The sequence shown here is derived from an EMBL/GenBank/DDBJ whole genome shotgun (WGS) entry which is preliminary data.</text>
</comment>
<keyword evidence="1" id="KW-0732">Signal</keyword>
<sequence length="150" mass="16453">MASLSYHETLTILIASVVAVSVAAAYQECSNQKSVKDYCNIGLGITQPQEIYSQSAELVLAEVSKALLDFAVNGRLQQLILGKTSDKKSALKALERCRVPFSIVLDNINTSLSSYDVTTPENRDGIRIWLGAADDDLEMCQDGFDDFPMR</sequence>
<accession>A0AAW2L8X2</accession>
<feature type="signal peptide" evidence="1">
    <location>
        <begin position="1"/>
        <end position="25"/>
    </location>
</feature>
<dbReference type="InterPro" id="IPR035513">
    <property type="entry name" value="Invertase/methylesterase_inhib"/>
</dbReference>
<organism evidence="3">
    <name type="scientific">Sesamum angustifolium</name>
    <dbReference type="NCBI Taxonomy" id="2727405"/>
    <lineage>
        <taxon>Eukaryota</taxon>
        <taxon>Viridiplantae</taxon>
        <taxon>Streptophyta</taxon>
        <taxon>Embryophyta</taxon>
        <taxon>Tracheophyta</taxon>
        <taxon>Spermatophyta</taxon>
        <taxon>Magnoliopsida</taxon>
        <taxon>eudicotyledons</taxon>
        <taxon>Gunneridae</taxon>
        <taxon>Pentapetalae</taxon>
        <taxon>asterids</taxon>
        <taxon>lamiids</taxon>
        <taxon>Lamiales</taxon>
        <taxon>Pedaliaceae</taxon>
        <taxon>Sesamum</taxon>
    </lineage>
</organism>
<evidence type="ECO:0000313" key="3">
    <source>
        <dbReference type="EMBL" id="KAL0314201.1"/>
    </source>
</evidence>
<dbReference type="InterPro" id="IPR006501">
    <property type="entry name" value="Pectinesterase_inhib_dom"/>
</dbReference>
<dbReference type="Pfam" id="PF04043">
    <property type="entry name" value="PMEI"/>
    <property type="match status" value="1"/>
</dbReference>
<feature type="chain" id="PRO_5043677211" description="Pectinesterase inhibitor domain-containing protein" evidence="1">
    <location>
        <begin position="26"/>
        <end position="150"/>
    </location>
</feature>
<proteinExistence type="predicted"/>
<gene>
    <name evidence="3" type="ORF">Sangu_2264500</name>
</gene>